<sequence>MDALPDFPTESGPLLVPGPAGQLELMVDLPEEGQERAGVAIICHPNPPEGGTLHNKVVTMTARAISELGLAAVRFNFRGVGKSEGEWDEGRGEILDLLAVADWVRKSRPDDALWLAGFSFGSWVALQGARQLPVKQMISLAPPVGFRDFSGVQPPACPWLVIMPDADEVVDPQKVYEWIDGLDESPTLVKMPDTSHFFHRRLMDLRGAVKNGVRKNLPPPRHG</sequence>
<dbReference type="InterPro" id="IPR000073">
    <property type="entry name" value="AB_hydrolase_1"/>
</dbReference>
<dbReference type="PATRIC" id="fig|1121014.3.peg.2015"/>
<dbReference type="RefSeq" id="WP_034224740.1">
    <property type="nucleotide sequence ID" value="NZ_AVCJ01000034.1"/>
</dbReference>
<dbReference type="SUPFAM" id="SSF53474">
    <property type="entry name" value="alpha/beta-Hydrolases"/>
    <property type="match status" value="1"/>
</dbReference>
<dbReference type="Pfam" id="PF00561">
    <property type="entry name" value="Abhydrolase_1"/>
    <property type="match status" value="1"/>
</dbReference>
<gene>
    <name evidence="2" type="ORF">N788_05550</name>
</gene>
<organism evidence="2 3">
    <name type="scientific">Arenimonas donghaensis DSM 18148 = HO3-R19</name>
    <dbReference type="NCBI Taxonomy" id="1121014"/>
    <lineage>
        <taxon>Bacteria</taxon>
        <taxon>Pseudomonadati</taxon>
        <taxon>Pseudomonadota</taxon>
        <taxon>Gammaproteobacteria</taxon>
        <taxon>Lysobacterales</taxon>
        <taxon>Lysobacteraceae</taxon>
        <taxon>Arenimonas</taxon>
    </lineage>
</organism>
<proteinExistence type="predicted"/>
<dbReference type="Gene3D" id="3.40.50.1820">
    <property type="entry name" value="alpha/beta hydrolase"/>
    <property type="match status" value="1"/>
</dbReference>
<dbReference type="STRING" id="1121014.N788_05550"/>
<comment type="caution">
    <text evidence="2">The sequence shown here is derived from an EMBL/GenBank/DDBJ whole genome shotgun (WGS) entry which is preliminary data.</text>
</comment>
<keyword evidence="3" id="KW-1185">Reference proteome</keyword>
<evidence type="ECO:0000259" key="1">
    <source>
        <dbReference type="Pfam" id="PF00561"/>
    </source>
</evidence>
<dbReference type="PANTHER" id="PTHR42103">
    <property type="entry name" value="ALPHA/BETA-HYDROLASES SUPERFAMILY PROTEIN"/>
    <property type="match status" value="1"/>
</dbReference>
<reference evidence="3" key="1">
    <citation type="submission" date="2013-08" db="EMBL/GenBank/DDBJ databases">
        <title>Genome sequencing of Arenimonas donghaensis.</title>
        <authorList>
            <person name="Chen F."/>
            <person name="Wang G."/>
        </authorList>
    </citation>
    <scope>NUCLEOTIDE SEQUENCE [LARGE SCALE GENOMIC DNA]</scope>
    <source>
        <strain evidence="3">HO3-R19</strain>
    </source>
</reference>
<dbReference type="Proteomes" id="UP000029085">
    <property type="component" value="Unassembled WGS sequence"/>
</dbReference>
<feature type="domain" description="AB hydrolase-1" evidence="1">
    <location>
        <begin position="62"/>
        <end position="158"/>
    </location>
</feature>
<reference evidence="2 3" key="2">
    <citation type="journal article" date="2015" name="Stand. Genomic Sci.">
        <title>High quality draft genomic sequence of Arenimonas donghaensis DSM 18148(T).</title>
        <authorList>
            <person name="Chen F."/>
            <person name="Wang H."/>
            <person name="Cao Y."/>
            <person name="Li X."/>
            <person name="Wang G."/>
        </authorList>
    </citation>
    <scope>NUCLEOTIDE SEQUENCE [LARGE SCALE GENOMIC DNA]</scope>
    <source>
        <strain evidence="2 3">HO3-R19</strain>
    </source>
</reference>
<evidence type="ECO:0000313" key="2">
    <source>
        <dbReference type="EMBL" id="KFL36009.1"/>
    </source>
</evidence>
<name>A0A087MGK6_9GAMM</name>
<protein>
    <recommendedName>
        <fullName evidence="1">AB hydrolase-1 domain-containing protein</fullName>
    </recommendedName>
</protein>
<dbReference type="OrthoDB" id="9800435at2"/>
<accession>A0A087MGK6</accession>
<dbReference type="EMBL" id="AVCJ01000034">
    <property type="protein sequence ID" value="KFL36009.1"/>
    <property type="molecule type" value="Genomic_DNA"/>
</dbReference>
<evidence type="ECO:0000313" key="3">
    <source>
        <dbReference type="Proteomes" id="UP000029085"/>
    </source>
</evidence>
<dbReference type="AlphaFoldDB" id="A0A087MGK6"/>
<dbReference type="PANTHER" id="PTHR42103:SF2">
    <property type="entry name" value="AB HYDROLASE-1 DOMAIN-CONTAINING PROTEIN"/>
    <property type="match status" value="1"/>
</dbReference>
<dbReference type="InterPro" id="IPR029058">
    <property type="entry name" value="AB_hydrolase_fold"/>
</dbReference>